<protein>
    <recommendedName>
        <fullName evidence="3">DUF4112 domain-containing protein</fullName>
    </recommendedName>
</protein>
<organism evidence="1 2">
    <name type="scientific">Hoeflea olei</name>
    <dbReference type="NCBI Taxonomy" id="1480615"/>
    <lineage>
        <taxon>Bacteria</taxon>
        <taxon>Pseudomonadati</taxon>
        <taxon>Pseudomonadota</taxon>
        <taxon>Alphaproteobacteria</taxon>
        <taxon>Hyphomicrobiales</taxon>
        <taxon>Rhizobiaceae</taxon>
        <taxon>Hoeflea</taxon>
    </lineage>
</organism>
<evidence type="ECO:0000313" key="2">
    <source>
        <dbReference type="Proteomes" id="UP000094795"/>
    </source>
</evidence>
<dbReference type="EMBL" id="LQZT01000001">
    <property type="protein sequence ID" value="OCW59509.1"/>
    <property type="molecule type" value="Genomic_DNA"/>
</dbReference>
<evidence type="ECO:0000313" key="1">
    <source>
        <dbReference type="EMBL" id="OCW59509.1"/>
    </source>
</evidence>
<keyword evidence="2" id="KW-1185">Reference proteome</keyword>
<dbReference type="STRING" id="1480615.AWJ14_10860"/>
<name>A0A1C1Z1B0_9HYPH</name>
<dbReference type="OrthoDB" id="513552at2"/>
<evidence type="ECO:0008006" key="3">
    <source>
        <dbReference type="Google" id="ProtNLM"/>
    </source>
</evidence>
<proteinExistence type="predicted"/>
<gene>
    <name evidence="1" type="ORF">AWJ14_10860</name>
</gene>
<dbReference type="PANTHER" id="PTHR35519">
    <property type="entry name" value="MEMBRANE PROTEINS"/>
    <property type="match status" value="1"/>
</dbReference>
<accession>A0A1C1Z1B0</accession>
<dbReference type="Pfam" id="PF13430">
    <property type="entry name" value="DUF4112"/>
    <property type="match status" value="1"/>
</dbReference>
<sequence>MPHATASFDPIPDQELICIERELVRLDRLARALDSQFRLPGTSLRLGFDTIVGLVPGIGDILTTAPATFIIWRAHRMGLGKHHLIRMLANTGLDFAIGSVPVIGDLFDAGFKSNLRNIAILRQVLGARQAARTGT</sequence>
<reference evidence="1 2" key="1">
    <citation type="submission" date="2015-12" db="EMBL/GenBank/DDBJ databases">
        <authorList>
            <person name="Shamseldin A."/>
            <person name="Moawad H."/>
            <person name="Abd El-Rahim W.M."/>
            <person name="Sadowsky M.J."/>
        </authorList>
    </citation>
    <scope>NUCLEOTIDE SEQUENCE [LARGE SCALE GENOMIC DNA]</scope>
    <source>
        <strain evidence="1 2">JC234</strain>
    </source>
</reference>
<dbReference type="InterPro" id="IPR025187">
    <property type="entry name" value="DUF4112"/>
</dbReference>
<dbReference type="RefSeq" id="WP_066174387.1">
    <property type="nucleotide sequence ID" value="NZ_LQZT01000001.1"/>
</dbReference>
<comment type="caution">
    <text evidence="1">The sequence shown here is derived from an EMBL/GenBank/DDBJ whole genome shotgun (WGS) entry which is preliminary data.</text>
</comment>
<dbReference type="PANTHER" id="PTHR35519:SF2">
    <property type="entry name" value="PH DOMAIN PROTEIN"/>
    <property type="match status" value="1"/>
</dbReference>
<dbReference type="AlphaFoldDB" id="A0A1C1Z1B0"/>
<dbReference type="Proteomes" id="UP000094795">
    <property type="component" value="Unassembled WGS sequence"/>
</dbReference>